<evidence type="ECO:0000259" key="3">
    <source>
        <dbReference type="Pfam" id="PF24883"/>
    </source>
</evidence>
<dbReference type="Gene3D" id="3.40.50.300">
    <property type="entry name" value="P-loop containing nucleotide triphosphate hydrolases"/>
    <property type="match status" value="1"/>
</dbReference>
<proteinExistence type="predicted"/>
<sequence>MSTHNSGPGAMNFPNSQGVQINSSAGGTQYNNNYYGPPPSGSDQERERLELEKQECLRTLSFSSLDSRRNEISVVHLETGDWIFERPEFQDWRDGTNNPAHNRVLWIKGHPGTGKSTIMKHILKYCEEVFKDHIVASYFFHARGDSLQKTPLGLLRSLTFQLLDNHEPSYQRFLPSFRRKKKIQQKLEWVREILDTHTVNSNRTHGPLMPTDI</sequence>
<dbReference type="Pfam" id="PF24883">
    <property type="entry name" value="NPHP3_N"/>
    <property type="match status" value="1"/>
</dbReference>
<dbReference type="PANTHER" id="PTHR10039">
    <property type="entry name" value="AMELOGENIN"/>
    <property type="match status" value="1"/>
</dbReference>
<dbReference type="InterPro" id="IPR027417">
    <property type="entry name" value="P-loop_NTPase"/>
</dbReference>
<protein>
    <recommendedName>
        <fullName evidence="3">Nephrocystin 3-like N-terminal domain-containing protein</fullName>
    </recommendedName>
</protein>
<dbReference type="PANTHER" id="PTHR10039:SF5">
    <property type="entry name" value="NACHT DOMAIN-CONTAINING PROTEIN"/>
    <property type="match status" value="1"/>
</dbReference>
<name>A0AAE0UFN1_SORBR</name>
<comment type="caution">
    <text evidence="4">The sequence shown here is derived from an EMBL/GenBank/DDBJ whole genome shotgun (WGS) entry which is preliminary data.</text>
</comment>
<evidence type="ECO:0000313" key="4">
    <source>
        <dbReference type="EMBL" id="KAK3402308.1"/>
    </source>
</evidence>
<dbReference type="AlphaFoldDB" id="A0AAE0UFN1"/>
<dbReference type="EMBL" id="JAUTDP010000002">
    <property type="protein sequence ID" value="KAK3402308.1"/>
    <property type="molecule type" value="Genomic_DNA"/>
</dbReference>
<evidence type="ECO:0000256" key="1">
    <source>
        <dbReference type="ARBA" id="ARBA00022737"/>
    </source>
</evidence>
<gene>
    <name evidence="4" type="ORF">B0T20DRAFT_136590</name>
</gene>
<feature type="compositionally biased region" description="Polar residues" evidence="2">
    <location>
        <begin position="13"/>
        <end position="34"/>
    </location>
</feature>
<dbReference type="InterPro" id="IPR056884">
    <property type="entry name" value="NPHP3-like_N"/>
</dbReference>
<keyword evidence="1" id="KW-0677">Repeat</keyword>
<organism evidence="4 5">
    <name type="scientific">Sordaria brevicollis</name>
    <dbReference type="NCBI Taxonomy" id="83679"/>
    <lineage>
        <taxon>Eukaryota</taxon>
        <taxon>Fungi</taxon>
        <taxon>Dikarya</taxon>
        <taxon>Ascomycota</taxon>
        <taxon>Pezizomycotina</taxon>
        <taxon>Sordariomycetes</taxon>
        <taxon>Sordariomycetidae</taxon>
        <taxon>Sordariales</taxon>
        <taxon>Sordariaceae</taxon>
        <taxon>Sordaria</taxon>
    </lineage>
</organism>
<dbReference type="SUPFAM" id="SSF52540">
    <property type="entry name" value="P-loop containing nucleoside triphosphate hydrolases"/>
    <property type="match status" value="1"/>
</dbReference>
<reference evidence="4" key="1">
    <citation type="journal article" date="2023" name="Mol. Phylogenet. Evol.">
        <title>Genome-scale phylogeny and comparative genomics of the fungal order Sordariales.</title>
        <authorList>
            <person name="Hensen N."/>
            <person name="Bonometti L."/>
            <person name="Westerberg I."/>
            <person name="Brannstrom I.O."/>
            <person name="Guillou S."/>
            <person name="Cros-Aarteil S."/>
            <person name="Calhoun S."/>
            <person name="Haridas S."/>
            <person name="Kuo A."/>
            <person name="Mondo S."/>
            <person name="Pangilinan J."/>
            <person name="Riley R."/>
            <person name="LaButti K."/>
            <person name="Andreopoulos B."/>
            <person name="Lipzen A."/>
            <person name="Chen C."/>
            <person name="Yan M."/>
            <person name="Daum C."/>
            <person name="Ng V."/>
            <person name="Clum A."/>
            <person name="Steindorff A."/>
            <person name="Ohm R.A."/>
            <person name="Martin F."/>
            <person name="Silar P."/>
            <person name="Natvig D.O."/>
            <person name="Lalanne C."/>
            <person name="Gautier V."/>
            <person name="Ament-Velasquez S.L."/>
            <person name="Kruys A."/>
            <person name="Hutchinson M.I."/>
            <person name="Powell A.J."/>
            <person name="Barry K."/>
            <person name="Miller A.N."/>
            <person name="Grigoriev I.V."/>
            <person name="Debuchy R."/>
            <person name="Gladieux P."/>
            <person name="Hiltunen Thoren M."/>
            <person name="Johannesson H."/>
        </authorList>
    </citation>
    <scope>NUCLEOTIDE SEQUENCE</scope>
    <source>
        <strain evidence="4">FGSC 1904</strain>
    </source>
</reference>
<feature type="region of interest" description="Disordered" evidence="2">
    <location>
        <begin position="1"/>
        <end position="48"/>
    </location>
</feature>
<feature type="domain" description="Nephrocystin 3-like N-terminal" evidence="3">
    <location>
        <begin position="79"/>
        <end position="196"/>
    </location>
</feature>
<reference evidence="4" key="2">
    <citation type="submission" date="2023-07" db="EMBL/GenBank/DDBJ databases">
        <authorList>
            <consortium name="Lawrence Berkeley National Laboratory"/>
            <person name="Haridas S."/>
            <person name="Hensen N."/>
            <person name="Bonometti L."/>
            <person name="Westerberg I."/>
            <person name="Brannstrom I.O."/>
            <person name="Guillou S."/>
            <person name="Cros-Aarteil S."/>
            <person name="Calhoun S."/>
            <person name="Kuo A."/>
            <person name="Mondo S."/>
            <person name="Pangilinan J."/>
            <person name="Riley R."/>
            <person name="LaButti K."/>
            <person name="Andreopoulos B."/>
            <person name="Lipzen A."/>
            <person name="Chen C."/>
            <person name="Yanf M."/>
            <person name="Daum C."/>
            <person name="Ng V."/>
            <person name="Clum A."/>
            <person name="Steindorff A."/>
            <person name="Ohm R."/>
            <person name="Martin F."/>
            <person name="Silar P."/>
            <person name="Natvig D."/>
            <person name="Lalanne C."/>
            <person name="Gautier V."/>
            <person name="Ament-velasquez S.L."/>
            <person name="Kruys A."/>
            <person name="Hutchinson M.I."/>
            <person name="Powell A.J."/>
            <person name="Barry K."/>
            <person name="Miller A.N."/>
            <person name="Grigoriev I.V."/>
            <person name="Debuchy R."/>
            <person name="Gladieux P."/>
            <person name="Thoren M.H."/>
            <person name="Johannesson H."/>
        </authorList>
    </citation>
    <scope>NUCLEOTIDE SEQUENCE</scope>
    <source>
        <strain evidence="4">FGSC 1904</strain>
    </source>
</reference>
<evidence type="ECO:0000313" key="5">
    <source>
        <dbReference type="Proteomes" id="UP001281003"/>
    </source>
</evidence>
<keyword evidence="5" id="KW-1185">Reference proteome</keyword>
<evidence type="ECO:0000256" key="2">
    <source>
        <dbReference type="SAM" id="MobiDB-lite"/>
    </source>
</evidence>
<dbReference type="Proteomes" id="UP001281003">
    <property type="component" value="Unassembled WGS sequence"/>
</dbReference>
<accession>A0AAE0UFN1</accession>